<proteinExistence type="predicted"/>
<organism evidence="1">
    <name type="scientific">Kuenenia stuttgartiensis</name>
    <dbReference type="NCBI Taxonomy" id="174633"/>
    <lineage>
        <taxon>Bacteria</taxon>
        <taxon>Pseudomonadati</taxon>
        <taxon>Planctomycetota</taxon>
        <taxon>Candidatus Brocadiia</taxon>
        <taxon>Candidatus Brocadiales</taxon>
        <taxon>Candidatus Brocadiaceae</taxon>
        <taxon>Candidatus Kuenenia</taxon>
    </lineage>
</organism>
<evidence type="ECO:0000313" key="1">
    <source>
        <dbReference type="EMBL" id="CAJ74918.1"/>
    </source>
</evidence>
<accession>Q1Q4H5</accession>
<dbReference type="AlphaFoldDB" id="Q1Q4H5"/>
<name>Q1Q4H5_KUEST</name>
<gene>
    <name evidence="1" type="ORF">kuste4156</name>
</gene>
<sequence>MSLCLCVFVSFFRHCLNFCSNRYYFPVFKLNGGIRLTQVEPYLVVYVCNRSPRIFRPFTGSLVQC</sequence>
<dbReference type="EMBL" id="CT573071">
    <property type="protein sequence ID" value="CAJ74918.1"/>
    <property type="molecule type" value="Genomic_DNA"/>
</dbReference>
<reference evidence="1" key="1">
    <citation type="journal article" date="2006" name="Nature">
        <title>Deciphering the evolution and metabolism of an anammox bacterium from a community genome.</title>
        <authorList>
            <person name="Strous M."/>
            <person name="Pelletier E."/>
            <person name="Mangenot S."/>
            <person name="Rattei T."/>
            <person name="Lehner A."/>
            <person name="Taylor M.W."/>
            <person name="Horn M."/>
            <person name="Daims H."/>
            <person name="Bartol-Mavel D."/>
            <person name="Wincker P."/>
            <person name="Barbe V."/>
            <person name="Fonknechten N."/>
            <person name="Vallenet D."/>
            <person name="Segurens B."/>
            <person name="Schenowitz-Truong C."/>
            <person name="Medigue C."/>
            <person name="Collingro A."/>
            <person name="Snel B."/>
            <person name="Dutilh B.E."/>
            <person name="OpDenCamp H.J.M."/>
            <person name="vanDerDrift C."/>
            <person name="Cirpus I."/>
            <person name="vanDePas-Schoonen K.T."/>
            <person name="Harhangi H.R."/>
            <person name="vanNiftrik L."/>
            <person name="Schmid M."/>
            <person name="Keltjens J."/>
            <person name="vanDeVossenberg J."/>
            <person name="Kartal B."/>
            <person name="Meier H."/>
            <person name="Frishman D."/>
            <person name="Huynen M.A."/>
            <person name="Mewes H."/>
            <person name="Weissenbach J."/>
            <person name="Jetten M.S.M."/>
            <person name="Wagner M."/>
            <person name="LePaslier D."/>
        </authorList>
    </citation>
    <scope>NUCLEOTIDE SEQUENCE</scope>
</reference>
<reference evidence="1" key="2">
    <citation type="submission" date="2006-01" db="EMBL/GenBank/DDBJ databases">
        <authorList>
            <person name="Genoscope"/>
        </authorList>
    </citation>
    <scope>NUCLEOTIDE SEQUENCE</scope>
</reference>
<protein>
    <submittedName>
        <fullName evidence="1">Uncharacterized protein</fullName>
    </submittedName>
</protein>